<sequence>MATYAPSRHAADMLTIEDFDTASIHSASPSYVSEVPSEVPSYTSSLPPPYEAEQSTSDTTTSTSTRSAPARRSATTQQRGLPPVPSHPRGLPPLPSTPAPMPSLSAFSIPSWSTFSANPTTRHYHSVAQRRVAAANDRIGSPLHRHLLDRVVEEGDDSRPRSSSGGGGGAGPSSSIRVGGPGSVVRTGWAYAGGRPLEDPSIVGEESARRARDERMRRERNAALVLDDQRWDLYLSQMNQWQARERTWSRITPRMNTEERKSFMRRISGRIFS</sequence>
<comment type="caution">
    <text evidence="2">The sequence shown here is derived from an EMBL/GenBank/DDBJ whole genome shotgun (WGS) entry which is preliminary data.</text>
</comment>
<dbReference type="AlphaFoldDB" id="A0AAE8MUF8"/>
<accession>A0AAE8MUF8</accession>
<evidence type="ECO:0000313" key="2">
    <source>
        <dbReference type="EMBL" id="SPO00216.1"/>
    </source>
</evidence>
<feature type="compositionally biased region" description="Low complexity" evidence="1">
    <location>
        <begin position="28"/>
        <end position="45"/>
    </location>
</feature>
<feature type="region of interest" description="Disordered" evidence="1">
    <location>
        <begin position="28"/>
        <end position="105"/>
    </location>
</feature>
<proteinExistence type="predicted"/>
<feature type="compositionally biased region" description="Low complexity" evidence="1">
    <location>
        <begin position="55"/>
        <end position="76"/>
    </location>
</feature>
<protein>
    <submittedName>
        <fullName evidence="2">Uncharacterized protein</fullName>
    </submittedName>
</protein>
<dbReference type="EMBL" id="ONZQ02000003">
    <property type="protein sequence ID" value="SPO00216.1"/>
    <property type="molecule type" value="Genomic_DNA"/>
</dbReference>
<gene>
    <name evidence="2" type="ORF">DNG_03063</name>
</gene>
<feature type="region of interest" description="Disordered" evidence="1">
    <location>
        <begin position="153"/>
        <end position="181"/>
    </location>
</feature>
<evidence type="ECO:0000256" key="1">
    <source>
        <dbReference type="SAM" id="MobiDB-lite"/>
    </source>
</evidence>
<reference evidence="2" key="1">
    <citation type="submission" date="2018-03" db="EMBL/GenBank/DDBJ databases">
        <authorList>
            <person name="Guldener U."/>
        </authorList>
    </citation>
    <scope>NUCLEOTIDE SEQUENCE</scope>
</reference>
<keyword evidence="3" id="KW-1185">Reference proteome</keyword>
<name>A0AAE8MUF8_9PEZI</name>
<organism evidence="2 3">
    <name type="scientific">Cephalotrichum gorgonifer</name>
    <dbReference type="NCBI Taxonomy" id="2041049"/>
    <lineage>
        <taxon>Eukaryota</taxon>
        <taxon>Fungi</taxon>
        <taxon>Dikarya</taxon>
        <taxon>Ascomycota</taxon>
        <taxon>Pezizomycotina</taxon>
        <taxon>Sordariomycetes</taxon>
        <taxon>Hypocreomycetidae</taxon>
        <taxon>Microascales</taxon>
        <taxon>Microascaceae</taxon>
        <taxon>Cephalotrichum</taxon>
    </lineage>
</organism>
<dbReference type="Proteomes" id="UP001187682">
    <property type="component" value="Unassembled WGS sequence"/>
</dbReference>
<feature type="compositionally biased region" description="Pro residues" evidence="1">
    <location>
        <begin position="82"/>
        <end position="101"/>
    </location>
</feature>
<evidence type="ECO:0000313" key="3">
    <source>
        <dbReference type="Proteomes" id="UP001187682"/>
    </source>
</evidence>